<dbReference type="EMBL" id="WWNR01000002">
    <property type="protein sequence ID" value="MZQ88300.1"/>
    <property type="molecule type" value="Genomic_DNA"/>
</dbReference>
<accession>A0A6L8VGD4</accession>
<proteinExistence type="predicted"/>
<dbReference type="Proteomes" id="UP000477083">
    <property type="component" value="Unassembled WGS sequence"/>
</dbReference>
<protein>
    <submittedName>
        <fullName evidence="1">Uncharacterized protein</fullName>
    </submittedName>
</protein>
<evidence type="ECO:0000313" key="2">
    <source>
        <dbReference type="Proteomes" id="UP000477083"/>
    </source>
</evidence>
<dbReference type="OrthoDB" id="7619942at2"/>
<sequence length="100" mass="10593">MTDLDAAPQPEPIAPRLMRLEAMVLAQRKLLLRLIAQSGSAAALHEDLAGREVFQGHEEDPGVLPSAEYALEATVAEELRRLAREVEAMAAAPAGPIAAG</sequence>
<evidence type="ECO:0000313" key="1">
    <source>
        <dbReference type="EMBL" id="MZQ88300.1"/>
    </source>
</evidence>
<reference evidence="1 2" key="1">
    <citation type="submission" date="2020-01" db="EMBL/GenBank/DDBJ databases">
        <title>Frigidibacter albus SP32T (=CGMCC 1.13995T).</title>
        <authorList>
            <person name="Liao X."/>
        </authorList>
    </citation>
    <scope>NUCLEOTIDE SEQUENCE [LARGE SCALE GENOMIC DNA]</scope>
    <source>
        <strain evidence="1 2">SP32</strain>
    </source>
</reference>
<keyword evidence="2" id="KW-1185">Reference proteome</keyword>
<organism evidence="1 2">
    <name type="scientific">Frigidibacter albus</name>
    <dbReference type="NCBI Taxonomy" id="1465486"/>
    <lineage>
        <taxon>Bacteria</taxon>
        <taxon>Pseudomonadati</taxon>
        <taxon>Pseudomonadota</taxon>
        <taxon>Alphaproteobacteria</taxon>
        <taxon>Rhodobacterales</taxon>
        <taxon>Paracoccaceae</taxon>
        <taxon>Frigidibacter</taxon>
    </lineage>
</organism>
<name>A0A6L8VGD4_9RHOB</name>
<gene>
    <name evidence="1" type="ORF">GS660_04200</name>
</gene>
<dbReference type="AlphaFoldDB" id="A0A6L8VGD4"/>
<dbReference type="RefSeq" id="WP_161343716.1">
    <property type="nucleotide sequence ID" value="NZ_BMGW01000002.1"/>
</dbReference>
<comment type="caution">
    <text evidence="1">The sequence shown here is derived from an EMBL/GenBank/DDBJ whole genome shotgun (WGS) entry which is preliminary data.</text>
</comment>